<keyword evidence="3" id="KW-1185">Reference proteome</keyword>
<comment type="caution">
    <text evidence="1">The sequence shown here is derived from an EMBL/GenBank/DDBJ whole genome shotgun (WGS) entry which is preliminary data.</text>
</comment>
<evidence type="ECO:0000313" key="1">
    <source>
        <dbReference type="EMBL" id="OHV05235.1"/>
    </source>
</evidence>
<dbReference type="RefSeq" id="WP_071023575.1">
    <property type="nucleotide sequence ID" value="NZ_MLQM01000021.1"/>
</dbReference>
<reference evidence="2" key="3">
    <citation type="submission" date="2018-01" db="EMBL/GenBank/DDBJ databases">
        <authorList>
            <person name="Gaut B.S."/>
            <person name="Morton B.R."/>
            <person name="Clegg M.T."/>
            <person name="Duvall M.R."/>
        </authorList>
    </citation>
    <scope>NUCLEOTIDE SEQUENCE</scope>
    <source>
        <strain evidence="2">ATCC BAA-2683</strain>
    </source>
</reference>
<dbReference type="Proteomes" id="UP000179734">
    <property type="component" value="Unassembled WGS sequence"/>
</dbReference>
<protein>
    <recommendedName>
        <fullName evidence="5">6-phosphofructokinase</fullName>
    </recommendedName>
</protein>
<dbReference type="EMBL" id="MLQM01000021">
    <property type="protein sequence ID" value="OHV05235.1"/>
    <property type="molecule type" value="Genomic_DNA"/>
</dbReference>
<gene>
    <name evidence="1" type="ORF">BKN37_06635</name>
    <name evidence="2" type="ORF">C1Y40_04489</name>
</gene>
<accession>A0A1S1NM85</accession>
<dbReference type="Proteomes" id="UP000238296">
    <property type="component" value="Unassembled WGS sequence"/>
</dbReference>
<sequence length="316" mass="34075">MPKKSECGLEAPHDPPADVPLWSENFAWLCHDAETGAGILLHLGRMPHRQSLWRSTVVAYLPDGQLVVSKAVTPSPGSALGTGNLTLTCREPMREWSLRFVGVGRPTSRTALGQGRLVDAEVVPLEIDLTFTGLTPVWDLGAMESLGDTHYEQHGRFTGTITAADRRHGIDASGYRDHTTGKRDLTGLGGHVWTHALFPSGRAFCAFRAFAPDGTVVLNDGILIEGDQLTPVSPVDVPVLTDPLGGPESGAITLEGHNPITATVLHSVPISLGEPNDFYLGYDADLGRKVMVDCPARFEWNGETTFGWLERSAILP</sequence>
<organism evidence="1 3">
    <name type="scientific">Mycobacterium talmoniae</name>
    <dbReference type="NCBI Taxonomy" id="1858794"/>
    <lineage>
        <taxon>Bacteria</taxon>
        <taxon>Bacillati</taxon>
        <taxon>Actinomycetota</taxon>
        <taxon>Actinomycetes</taxon>
        <taxon>Mycobacteriales</taxon>
        <taxon>Mycobacteriaceae</taxon>
        <taxon>Mycobacterium</taxon>
    </lineage>
</organism>
<dbReference type="PANTHER" id="PTHR34717">
    <property type="entry name" value="EG:BACR7A4.20 PROTEIN"/>
    <property type="match status" value="1"/>
</dbReference>
<evidence type="ECO:0000313" key="3">
    <source>
        <dbReference type="Proteomes" id="UP000179734"/>
    </source>
</evidence>
<name>A0A1S1NM85_9MYCO</name>
<dbReference type="EMBL" id="PPEA01000652">
    <property type="protein sequence ID" value="PQM45372.1"/>
    <property type="molecule type" value="Genomic_DNA"/>
</dbReference>
<proteinExistence type="predicted"/>
<dbReference type="SUPFAM" id="SSF159245">
    <property type="entry name" value="AttH-like"/>
    <property type="match status" value="1"/>
</dbReference>
<evidence type="ECO:0000313" key="4">
    <source>
        <dbReference type="Proteomes" id="UP000238296"/>
    </source>
</evidence>
<reference evidence="1 3" key="1">
    <citation type="submission" date="2016-10" db="EMBL/GenBank/DDBJ databases">
        <title>Genome sequence of Mycobacterium talmonii.</title>
        <authorList>
            <person name="Greninger A.L."/>
            <person name="Elliott B."/>
            <person name="Vasireddy S."/>
            <person name="Vasireddy R."/>
        </authorList>
    </citation>
    <scope>NUCLEOTIDE SEQUENCE [LARGE SCALE GENOMIC DNA]</scope>
    <source>
        <strain evidence="1">MO-5499</strain>
        <strain evidence="3">NE-TNMC-100812</strain>
    </source>
</reference>
<reference evidence="2 4" key="2">
    <citation type="journal article" date="2017" name="Int. J. Syst. Evol. Microbiol.">
        <title>Mycobacterium talmoniae sp. nov., a slowly growing mycobacterium isolated from human respiratory samples.</title>
        <authorList>
            <person name="Davidson R.M."/>
            <person name="DeGroote M.A."/>
            <person name="Marola J.L."/>
            <person name="Buss S."/>
            <person name="Jones V."/>
            <person name="McNeil M.R."/>
            <person name="Freifeld A.G."/>
            <person name="Elaine Epperson L."/>
            <person name="Hasan N.A."/>
            <person name="Jackson M."/>
            <person name="Iwen P.C."/>
            <person name="Salfinger M."/>
            <person name="Strong M."/>
        </authorList>
    </citation>
    <scope>NUCLEOTIDE SEQUENCE [LARGE SCALE GENOMIC DNA]</scope>
    <source>
        <strain evidence="2 4">ATCC BAA-2683</strain>
    </source>
</reference>
<evidence type="ECO:0008006" key="5">
    <source>
        <dbReference type="Google" id="ProtNLM"/>
    </source>
</evidence>
<dbReference type="PANTHER" id="PTHR34717:SF1">
    <property type="entry name" value="EG:BACR7A4.20 PROTEIN"/>
    <property type="match status" value="1"/>
</dbReference>
<evidence type="ECO:0000313" key="2">
    <source>
        <dbReference type="EMBL" id="PQM45372.1"/>
    </source>
</evidence>
<dbReference type="AlphaFoldDB" id="A0A1S1NM85"/>